<dbReference type="RefSeq" id="WP_073027088.1">
    <property type="nucleotide sequence ID" value="NZ_FQXJ01000003.1"/>
</dbReference>
<dbReference type="AlphaFoldDB" id="A0A1M5Q618"/>
<proteinExistence type="predicted"/>
<sequence length="282" mass="32410">MSESIPEIQIPESKGKIMRQINALEMMVKEDTNDHDRHIHETALNDLQKALKQSQISESLENYKQLGIDGEKLNEIKVGLENGIDLLPYAIKGFDASQLHEIHLGQKQGVNTEAYAKKEFNSLQMGIIRIGLEHRVDVSVYAKPEYDGHQMDEIRIGLIKGLDVICYANPNFSWQQMFIIQNGLEKGIDVSIFAKEEFDQSQMELLNLMLSRNMDVSKYAMPEVPAEEMAREYFKDIGISISDNENPLESFDFFDHYNKTKGEKIDIENDHRTDDGDWEHES</sequence>
<dbReference type="STRING" id="1121420.SAMN02746098_00158"/>
<gene>
    <name evidence="1" type="ORF">SAMN02746098_00158</name>
</gene>
<name>A0A1M5Q618_9FIRM</name>
<dbReference type="EMBL" id="FQXJ01000003">
    <property type="protein sequence ID" value="SHH09707.1"/>
    <property type="molecule type" value="Genomic_DNA"/>
</dbReference>
<keyword evidence="2" id="KW-1185">Reference proteome</keyword>
<accession>A0A1M5Q618</accession>
<dbReference type="Proteomes" id="UP000183954">
    <property type="component" value="Unassembled WGS sequence"/>
</dbReference>
<dbReference type="OrthoDB" id="9760122at2"/>
<reference evidence="2" key="1">
    <citation type="submission" date="2016-11" db="EMBL/GenBank/DDBJ databases">
        <authorList>
            <person name="Varghese N."/>
            <person name="Submissions S."/>
        </authorList>
    </citation>
    <scope>NUCLEOTIDE SEQUENCE [LARGE SCALE GENOMIC DNA]</scope>
    <source>
        <strain evidence="2">DSM 15449</strain>
    </source>
</reference>
<evidence type="ECO:0000313" key="1">
    <source>
        <dbReference type="EMBL" id="SHH09707.1"/>
    </source>
</evidence>
<evidence type="ECO:0000313" key="2">
    <source>
        <dbReference type="Proteomes" id="UP000183954"/>
    </source>
</evidence>
<protein>
    <submittedName>
        <fullName evidence="1">Uncharacterized protein</fullName>
    </submittedName>
</protein>
<organism evidence="1 2">
    <name type="scientific">Desulfosporosinus lacus DSM 15449</name>
    <dbReference type="NCBI Taxonomy" id="1121420"/>
    <lineage>
        <taxon>Bacteria</taxon>
        <taxon>Bacillati</taxon>
        <taxon>Bacillota</taxon>
        <taxon>Clostridia</taxon>
        <taxon>Eubacteriales</taxon>
        <taxon>Desulfitobacteriaceae</taxon>
        <taxon>Desulfosporosinus</taxon>
    </lineage>
</organism>